<comment type="caution">
    <text evidence="3">The sequence shown here is derived from an EMBL/GenBank/DDBJ whole genome shotgun (WGS) entry which is preliminary data.</text>
</comment>
<accession>A0A420ARI9</accession>
<gene>
    <name evidence="3" type="ORF">DFQ12_4241</name>
</gene>
<feature type="signal peptide" evidence="1">
    <location>
        <begin position="1"/>
        <end position="19"/>
    </location>
</feature>
<dbReference type="PROSITE" id="PS51257">
    <property type="entry name" value="PROKAR_LIPOPROTEIN"/>
    <property type="match status" value="1"/>
</dbReference>
<evidence type="ECO:0000259" key="2">
    <source>
        <dbReference type="Pfam" id="PF16400"/>
    </source>
</evidence>
<sequence>MKKNTIHMLLASLCLGGFAISCTKSIDYGTDPYGISEHAFDLKFADAAPSPSQARPGEEVTYKLVGLSGIDKTAMTFFVNNNPSEIIAATDSTITVRLPETVSTGSARLVINGQTFAGPLTPIIGKVAIDPIFNAGTGASGILHTIKRLNNGQFFLGGNFDDYNGSKALSEINGIARITATGEFVSGMAFGEGAKGGTINNIVELPDGRLFVAGNFSQYDTDKTVRSMSILNVSGSLNKESVEILNLTDDPTKGTLNVPVFNGGVLDGGVVKAFYRDNKMTVVGGFKRYTSNYYARSTYNQILSDYFQSASIARVNLDGSLDSTFLVDNSSFPKRGSYGVNGGVFDATMDDKGTLTMVGSFTQYNNKISASRILRLKTSGELDTEFNAGVGADNTIYKIVPVGNKFYLIGSFLNYKGQQTNNIVLINADGSVDPSFKAKSFTGGIPDYLAVLDNGLLLVSGTFKRYDNVIREGLMILNSDGSLAKGYNNTGRFLGSVTDSYIGVNSIGQRTITLVGLILSFNGKSDLGNIVRLTIQD</sequence>
<evidence type="ECO:0000256" key="1">
    <source>
        <dbReference type="SAM" id="SignalP"/>
    </source>
</evidence>
<dbReference type="Pfam" id="PF16400">
    <property type="entry name" value="DUF5008"/>
    <property type="match status" value="1"/>
</dbReference>
<dbReference type="EMBL" id="RAPY01000004">
    <property type="protein sequence ID" value="RKE47082.1"/>
    <property type="molecule type" value="Genomic_DNA"/>
</dbReference>
<dbReference type="AlphaFoldDB" id="A0A420ARI9"/>
<keyword evidence="4" id="KW-1185">Reference proteome</keyword>
<dbReference type="InterPro" id="IPR032175">
    <property type="entry name" value="DUF5008"/>
</dbReference>
<dbReference type="RefSeq" id="WP_120260904.1">
    <property type="nucleotide sequence ID" value="NZ_RAPY01000004.1"/>
</dbReference>
<dbReference type="Proteomes" id="UP000286246">
    <property type="component" value="Unassembled WGS sequence"/>
</dbReference>
<feature type="domain" description="DUF5008" evidence="2">
    <location>
        <begin position="30"/>
        <end position="119"/>
    </location>
</feature>
<evidence type="ECO:0000313" key="4">
    <source>
        <dbReference type="Proteomes" id="UP000286246"/>
    </source>
</evidence>
<keyword evidence="1" id="KW-0732">Signal</keyword>
<dbReference type="OrthoDB" id="9805017at2"/>
<dbReference type="Pfam" id="PF17164">
    <property type="entry name" value="DUF5122"/>
    <property type="match status" value="3"/>
</dbReference>
<dbReference type="Gene3D" id="2.80.10.50">
    <property type="match status" value="2"/>
</dbReference>
<feature type="chain" id="PRO_5019301181" evidence="1">
    <location>
        <begin position="20"/>
        <end position="537"/>
    </location>
</feature>
<protein>
    <submittedName>
        <fullName evidence="3">Beta-propeller uncharacterized protein DUF5122</fullName>
    </submittedName>
</protein>
<name>A0A420ARI9_SPHD1</name>
<evidence type="ECO:0000313" key="3">
    <source>
        <dbReference type="EMBL" id="RKE47082.1"/>
    </source>
</evidence>
<organism evidence="3 4">
    <name type="scientific">Sphingobacterium detergens</name>
    <dbReference type="NCBI Taxonomy" id="1145106"/>
    <lineage>
        <taxon>Bacteria</taxon>
        <taxon>Pseudomonadati</taxon>
        <taxon>Bacteroidota</taxon>
        <taxon>Sphingobacteriia</taxon>
        <taxon>Sphingobacteriales</taxon>
        <taxon>Sphingobacteriaceae</taxon>
        <taxon>Sphingobacterium</taxon>
    </lineage>
</organism>
<proteinExistence type="predicted"/>
<dbReference type="InterPro" id="IPR013431">
    <property type="entry name" value="Delta_60_rpt"/>
</dbReference>
<reference evidence="3 4" key="1">
    <citation type="submission" date="2018-09" db="EMBL/GenBank/DDBJ databases">
        <title>Genomic Encyclopedia of Type Strains, Phase III (KMG-III): the genomes of soil and plant-associated and newly described type strains.</title>
        <authorList>
            <person name="Whitman W."/>
        </authorList>
    </citation>
    <scope>NUCLEOTIDE SEQUENCE [LARGE SCALE GENOMIC DNA]</scope>
    <source>
        <strain evidence="3 4">CECT 7938</strain>
    </source>
</reference>